<comment type="subcellular location">
    <subcellularLocation>
        <location evidence="1">Cell membrane</location>
        <topology evidence="1">Multi-pass membrane protein</topology>
    </subcellularLocation>
</comment>
<dbReference type="GO" id="GO:0005886">
    <property type="term" value="C:plasma membrane"/>
    <property type="evidence" value="ECO:0007669"/>
    <property type="project" value="UniProtKB-SubCell"/>
</dbReference>
<keyword evidence="5 7" id="KW-0472">Membrane</keyword>
<gene>
    <name evidence="9" type="ORF">MNB_SV-6-1649</name>
</gene>
<evidence type="ECO:0000259" key="8">
    <source>
        <dbReference type="Pfam" id="PF06271"/>
    </source>
</evidence>
<accession>A0A1W1BR91</accession>
<evidence type="ECO:0000256" key="1">
    <source>
        <dbReference type="ARBA" id="ARBA00004651"/>
    </source>
</evidence>
<dbReference type="Pfam" id="PF06271">
    <property type="entry name" value="RDD"/>
    <property type="match status" value="1"/>
</dbReference>
<feature type="compositionally biased region" description="Basic and acidic residues" evidence="6">
    <location>
        <begin position="7"/>
        <end position="23"/>
    </location>
</feature>
<feature type="region of interest" description="Disordered" evidence="6">
    <location>
        <begin position="1"/>
        <end position="23"/>
    </location>
</feature>
<dbReference type="PANTHER" id="PTHR36115">
    <property type="entry name" value="PROLINE-RICH ANTIGEN HOMOLOG-RELATED"/>
    <property type="match status" value="1"/>
</dbReference>
<feature type="transmembrane region" description="Helical" evidence="7">
    <location>
        <begin position="40"/>
        <end position="59"/>
    </location>
</feature>
<keyword evidence="4 7" id="KW-1133">Transmembrane helix</keyword>
<evidence type="ECO:0000256" key="6">
    <source>
        <dbReference type="SAM" id="MobiDB-lite"/>
    </source>
</evidence>
<evidence type="ECO:0000313" key="9">
    <source>
        <dbReference type="EMBL" id="SFV56090.1"/>
    </source>
</evidence>
<protein>
    <submittedName>
        <fullName evidence="9">Putative integral membrane protein</fullName>
    </submittedName>
</protein>
<feature type="transmembrane region" description="Helical" evidence="7">
    <location>
        <begin position="123"/>
        <end position="141"/>
    </location>
</feature>
<feature type="transmembrane region" description="Helical" evidence="7">
    <location>
        <begin position="71"/>
        <end position="90"/>
    </location>
</feature>
<keyword evidence="3 7" id="KW-0812">Transmembrane</keyword>
<dbReference type="PANTHER" id="PTHR36115:SF4">
    <property type="entry name" value="MEMBRANE PROTEIN"/>
    <property type="match status" value="1"/>
</dbReference>
<dbReference type="AlphaFoldDB" id="A0A1W1BR91"/>
<evidence type="ECO:0000256" key="4">
    <source>
        <dbReference type="ARBA" id="ARBA00022989"/>
    </source>
</evidence>
<dbReference type="InterPro" id="IPR010432">
    <property type="entry name" value="RDD"/>
</dbReference>
<organism evidence="9">
    <name type="scientific">hydrothermal vent metagenome</name>
    <dbReference type="NCBI Taxonomy" id="652676"/>
    <lineage>
        <taxon>unclassified sequences</taxon>
        <taxon>metagenomes</taxon>
        <taxon>ecological metagenomes</taxon>
    </lineage>
</organism>
<evidence type="ECO:0000256" key="3">
    <source>
        <dbReference type="ARBA" id="ARBA00022692"/>
    </source>
</evidence>
<proteinExistence type="predicted"/>
<name>A0A1W1BR91_9ZZZZ</name>
<evidence type="ECO:0000256" key="7">
    <source>
        <dbReference type="SAM" id="Phobius"/>
    </source>
</evidence>
<dbReference type="InterPro" id="IPR051791">
    <property type="entry name" value="Pra-immunoreactive"/>
</dbReference>
<keyword evidence="2" id="KW-1003">Cell membrane</keyword>
<evidence type="ECO:0000256" key="2">
    <source>
        <dbReference type="ARBA" id="ARBA00022475"/>
    </source>
</evidence>
<sequence length="166" mass="18940">MAKQRRFRDVKQHKETAEKRVSKPKDTLPYASIANKTKAFITDAFMLLMPIMYVVSYLVFDGLKDFANHRAEGWVYILIPNFIAVFIFFWKTGETPGCRAYGIELVDSKTGGKAHPIAIALRYYFELIAMISIVGLVIAFFRNDRKGLHDLLSGTVLINKEENSTK</sequence>
<reference evidence="9" key="1">
    <citation type="submission" date="2016-10" db="EMBL/GenBank/DDBJ databases">
        <authorList>
            <person name="de Groot N.N."/>
        </authorList>
    </citation>
    <scope>NUCLEOTIDE SEQUENCE</scope>
</reference>
<feature type="domain" description="RDD" evidence="8">
    <location>
        <begin position="31"/>
        <end position="154"/>
    </location>
</feature>
<evidence type="ECO:0000256" key="5">
    <source>
        <dbReference type="ARBA" id="ARBA00023136"/>
    </source>
</evidence>
<dbReference type="EMBL" id="FPHC01000039">
    <property type="protein sequence ID" value="SFV56090.1"/>
    <property type="molecule type" value="Genomic_DNA"/>
</dbReference>